<dbReference type="EMBL" id="JANBOJ010000173">
    <property type="protein sequence ID" value="KAJ1721429.1"/>
    <property type="molecule type" value="Genomic_DNA"/>
</dbReference>
<evidence type="ECO:0000256" key="1">
    <source>
        <dbReference type="ARBA" id="ARBA00001936"/>
    </source>
</evidence>
<protein>
    <recommendedName>
        <fullName evidence="7">Nudix hydrolase domain-containing protein</fullName>
    </recommendedName>
</protein>
<dbReference type="InterPro" id="IPR000086">
    <property type="entry name" value="NUDIX_hydrolase_dom"/>
</dbReference>
<keyword evidence="5" id="KW-0460">Magnesium</keyword>
<dbReference type="CDD" id="cd18870">
    <property type="entry name" value="NUDIX_AcylCoAdiphos_Nudt19"/>
    <property type="match status" value="1"/>
</dbReference>
<evidence type="ECO:0000256" key="6">
    <source>
        <dbReference type="ARBA" id="ARBA00023211"/>
    </source>
</evidence>
<organism evidence="8 9">
    <name type="scientific">Coemansia erecta</name>
    <dbReference type="NCBI Taxonomy" id="147472"/>
    <lineage>
        <taxon>Eukaryota</taxon>
        <taxon>Fungi</taxon>
        <taxon>Fungi incertae sedis</taxon>
        <taxon>Zoopagomycota</taxon>
        <taxon>Kickxellomycotina</taxon>
        <taxon>Kickxellomycetes</taxon>
        <taxon>Kickxellales</taxon>
        <taxon>Kickxellaceae</taxon>
        <taxon>Coemansia</taxon>
    </lineage>
</organism>
<reference evidence="8" key="1">
    <citation type="submission" date="2022-07" db="EMBL/GenBank/DDBJ databases">
        <title>Phylogenomic reconstructions and comparative analyses of Kickxellomycotina fungi.</title>
        <authorList>
            <person name="Reynolds N.K."/>
            <person name="Stajich J.E."/>
            <person name="Barry K."/>
            <person name="Grigoriev I.V."/>
            <person name="Crous P."/>
            <person name="Smith M.E."/>
        </authorList>
    </citation>
    <scope>NUCLEOTIDE SEQUENCE</scope>
    <source>
        <strain evidence="8">NBRC 32514</strain>
    </source>
</reference>
<name>A0A9W7XZU9_9FUNG</name>
<dbReference type="PANTHER" id="PTHR12318:SF0">
    <property type="entry name" value="ACYL-COENZYME A DIPHOSPHATASE NUDT19"/>
    <property type="match status" value="1"/>
</dbReference>
<feature type="domain" description="Nudix hydrolase" evidence="7">
    <location>
        <begin position="3"/>
        <end position="158"/>
    </location>
</feature>
<keyword evidence="9" id="KW-1185">Reference proteome</keyword>
<comment type="cofactor">
    <cofactor evidence="1">
        <name>Mn(2+)</name>
        <dbReference type="ChEBI" id="CHEBI:29035"/>
    </cofactor>
</comment>
<dbReference type="PANTHER" id="PTHR12318">
    <property type="entry name" value="TESTOSTERONE-REGULATED PROTEIN RP2"/>
    <property type="match status" value="1"/>
</dbReference>
<evidence type="ECO:0000256" key="5">
    <source>
        <dbReference type="ARBA" id="ARBA00022842"/>
    </source>
</evidence>
<evidence type="ECO:0000313" key="9">
    <source>
        <dbReference type="Proteomes" id="UP001149813"/>
    </source>
</evidence>
<comment type="cofactor">
    <cofactor evidence="2">
        <name>Mg(2+)</name>
        <dbReference type="ChEBI" id="CHEBI:18420"/>
    </cofactor>
</comment>
<evidence type="ECO:0000259" key="7">
    <source>
        <dbReference type="PROSITE" id="PS51462"/>
    </source>
</evidence>
<dbReference type="OrthoDB" id="1695362at2759"/>
<evidence type="ECO:0000313" key="8">
    <source>
        <dbReference type="EMBL" id="KAJ1721429.1"/>
    </source>
</evidence>
<dbReference type="PROSITE" id="PS51462">
    <property type="entry name" value="NUDIX"/>
    <property type="match status" value="1"/>
</dbReference>
<keyword evidence="4" id="KW-0378">Hydrolase</keyword>
<dbReference type="Gene3D" id="3.90.79.10">
    <property type="entry name" value="Nucleoside Triphosphate Pyrophosphohydrolase"/>
    <property type="match status" value="2"/>
</dbReference>
<gene>
    <name evidence="8" type="ORF">LPJ53_004059</name>
</gene>
<dbReference type="AlphaFoldDB" id="A0A9W7XZU9"/>
<dbReference type="GO" id="GO:0016818">
    <property type="term" value="F:hydrolase activity, acting on acid anhydrides, in phosphorus-containing anhydrides"/>
    <property type="evidence" value="ECO:0007669"/>
    <property type="project" value="InterPro"/>
</dbReference>
<dbReference type="InterPro" id="IPR015797">
    <property type="entry name" value="NUDIX_hydrolase-like_dom_sf"/>
</dbReference>
<evidence type="ECO:0000256" key="3">
    <source>
        <dbReference type="ARBA" id="ARBA00022723"/>
    </source>
</evidence>
<dbReference type="InterPro" id="IPR039121">
    <property type="entry name" value="NUDT19"/>
</dbReference>
<dbReference type="SUPFAM" id="SSF55811">
    <property type="entry name" value="Nudix"/>
    <property type="match status" value="1"/>
</dbReference>
<accession>A0A9W7XZU9</accession>
<evidence type="ECO:0000256" key="2">
    <source>
        <dbReference type="ARBA" id="ARBA00001946"/>
    </source>
</evidence>
<dbReference type="Proteomes" id="UP001149813">
    <property type="component" value="Unassembled WGS sequence"/>
</dbReference>
<proteinExistence type="predicted"/>
<keyword evidence="6" id="KW-0464">Manganese</keyword>
<keyword evidence="3" id="KW-0479">Metal-binding</keyword>
<dbReference type="Pfam" id="PF00293">
    <property type="entry name" value="NUDIX"/>
    <property type="match status" value="1"/>
</dbReference>
<sequence>MHRPRLSASLVITAPLAQKAATAGAQTAANYRVLMVRRVNRGAFAGALVFPGGVQEPSDSGPLACALRETSEETGIRLPAPLAHPIGRWLTPRAKQQPKRFDTRFFMVNLCDSDAALEQLGRARPQAGELEHLCWVAPADVLEMNRRGELPLFPPQFCIVREMSQVKRWQELAAGLRHLAAAAPVEPVLCRRSDGRVVAVLPGDWAYPADAAAAAADGDMRVADGHLFEPAGALGREMNRLVMERAAEGGFGNIRLIRTADADAAGAAAGSRL</sequence>
<evidence type="ECO:0000256" key="4">
    <source>
        <dbReference type="ARBA" id="ARBA00022801"/>
    </source>
</evidence>
<dbReference type="GO" id="GO:0046872">
    <property type="term" value="F:metal ion binding"/>
    <property type="evidence" value="ECO:0007669"/>
    <property type="project" value="UniProtKB-KW"/>
</dbReference>
<comment type="caution">
    <text evidence="8">The sequence shown here is derived from an EMBL/GenBank/DDBJ whole genome shotgun (WGS) entry which is preliminary data.</text>
</comment>